<organism evidence="1 2">
    <name type="scientific">Ornithinibacillus xuwenensis</name>
    <dbReference type="NCBI Taxonomy" id="3144668"/>
    <lineage>
        <taxon>Bacteria</taxon>
        <taxon>Bacillati</taxon>
        <taxon>Bacillota</taxon>
        <taxon>Bacilli</taxon>
        <taxon>Bacillales</taxon>
        <taxon>Bacillaceae</taxon>
        <taxon>Ornithinibacillus</taxon>
    </lineage>
</organism>
<sequence length="39" mass="4483">MGTIVCQQCQQTIEHYENEKVTILYGTCPECKSIPNHKD</sequence>
<name>A0ABU9XEA6_9BACI</name>
<keyword evidence="2" id="KW-1185">Reference proteome</keyword>
<dbReference type="RefSeq" id="WP_345824034.1">
    <property type="nucleotide sequence ID" value="NZ_JBDIML010000001.1"/>
</dbReference>
<dbReference type="EMBL" id="JBDIML010000001">
    <property type="protein sequence ID" value="MEN2766589.1"/>
    <property type="molecule type" value="Genomic_DNA"/>
</dbReference>
<gene>
    <name evidence="1" type="ORF">ABC228_05260</name>
</gene>
<dbReference type="Proteomes" id="UP001444625">
    <property type="component" value="Unassembled WGS sequence"/>
</dbReference>
<accession>A0ABU9XEA6</accession>
<protein>
    <submittedName>
        <fullName evidence="1">GapA-binding peptide SR1P</fullName>
    </submittedName>
</protein>
<evidence type="ECO:0000313" key="1">
    <source>
        <dbReference type="EMBL" id="MEN2766589.1"/>
    </source>
</evidence>
<reference evidence="1 2" key="1">
    <citation type="submission" date="2024-05" db="EMBL/GenBank/DDBJ databases">
        <authorList>
            <person name="Haq I."/>
            <person name="Ullah Z."/>
            <person name="Ahmad R."/>
            <person name="Li M."/>
            <person name="Tong Y."/>
        </authorList>
    </citation>
    <scope>NUCLEOTIDE SEQUENCE [LARGE SCALE GENOMIC DNA]</scope>
    <source>
        <strain evidence="1 2">16A2E</strain>
    </source>
</reference>
<dbReference type="InterPro" id="IPR025236">
    <property type="entry name" value="SR1P"/>
</dbReference>
<dbReference type="Pfam" id="PF13790">
    <property type="entry name" value="SR1P"/>
    <property type="match status" value="1"/>
</dbReference>
<evidence type="ECO:0000313" key="2">
    <source>
        <dbReference type="Proteomes" id="UP001444625"/>
    </source>
</evidence>
<comment type="caution">
    <text evidence="1">The sequence shown here is derived from an EMBL/GenBank/DDBJ whole genome shotgun (WGS) entry which is preliminary data.</text>
</comment>
<proteinExistence type="predicted"/>